<comment type="function">
    <text evidence="5">Specifically methylates the pseudouridine at position 1915 (m3Psi1915) in 23S rRNA.</text>
</comment>
<dbReference type="Pfam" id="PF02590">
    <property type="entry name" value="SPOUT_MTase"/>
    <property type="match status" value="1"/>
</dbReference>
<dbReference type="GO" id="GO:0070038">
    <property type="term" value="F:rRNA (pseudouridine-N3-)-methyltransferase activity"/>
    <property type="evidence" value="ECO:0007669"/>
    <property type="project" value="UniProtKB-UniRule"/>
</dbReference>
<protein>
    <recommendedName>
        <fullName evidence="5">Ribosomal RNA large subunit methyltransferase H</fullName>
        <ecNumber evidence="5">2.1.1.177</ecNumber>
    </recommendedName>
    <alternativeName>
        <fullName evidence="5">23S rRNA (pseudouridine1915-N3)-methyltransferase</fullName>
    </alternativeName>
    <alternativeName>
        <fullName evidence="5">23S rRNA m3Psi1915 methyltransferase</fullName>
    </alternativeName>
    <alternativeName>
        <fullName evidence="5">rRNA (pseudouridine-N3-)-methyltransferase RlmH</fullName>
    </alternativeName>
</protein>
<keyword evidence="3 5" id="KW-0949">S-adenosyl-L-methionine</keyword>
<dbReference type="InterPro" id="IPR029028">
    <property type="entry name" value="Alpha/beta_knot_MTases"/>
</dbReference>
<evidence type="ECO:0000313" key="6">
    <source>
        <dbReference type="EMBL" id="RKD13775.1"/>
    </source>
</evidence>
<keyword evidence="1 5" id="KW-0489">Methyltransferase</keyword>
<dbReference type="Gene3D" id="3.40.1280.10">
    <property type="match status" value="1"/>
</dbReference>
<dbReference type="PANTHER" id="PTHR33603:SF1">
    <property type="entry name" value="RIBOSOMAL RNA LARGE SUBUNIT METHYLTRANSFERASE H"/>
    <property type="match status" value="1"/>
</dbReference>
<dbReference type="PANTHER" id="PTHR33603">
    <property type="entry name" value="METHYLTRANSFERASE"/>
    <property type="match status" value="1"/>
</dbReference>
<dbReference type="EC" id="2.1.1.177" evidence="5"/>
<sequence>MKIILIAIGKTDDDYILEGINKYLQRLKHYIKFEIKIIPDLKKTKHLSQDEQKSKEAELFFKAINPTDEVIVLDERGIELSSTHFSDLLNRKMIGSVQNLVFLIGGPYGFDNSIYQRAHYKLSLSRMTFSHQMIRLFFVEQVYRAFTILKGEPYHHE</sequence>
<feature type="binding site" evidence="5">
    <location>
        <begin position="124"/>
        <end position="129"/>
    </location>
    <ligand>
        <name>S-adenosyl-L-methionine</name>
        <dbReference type="ChEBI" id="CHEBI:59789"/>
    </ligand>
</feature>
<feature type="binding site" evidence="5">
    <location>
        <position position="105"/>
    </location>
    <ligand>
        <name>S-adenosyl-L-methionine</name>
        <dbReference type="ChEBI" id="CHEBI:59789"/>
    </ligand>
</feature>
<proteinExistence type="inferred from homology"/>
<evidence type="ECO:0000256" key="2">
    <source>
        <dbReference type="ARBA" id="ARBA00022679"/>
    </source>
</evidence>
<accession>A0A419S3A8</accession>
<dbReference type="GO" id="GO:0005737">
    <property type="term" value="C:cytoplasm"/>
    <property type="evidence" value="ECO:0007669"/>
    <property type="project" value="UniProtKB-SubCell"/>
</dbReference>
<keyword evidence="5" id="KW-0698">rRNA processing</keyword>
<dbReference type="InterPro" id="IPR029026">
    <property type="entry name" value="tRNA_m1G_MTases_N"/>
</dbReference>
<dbReference type="SUPFAM" id="SSF75217">
    <property type="entry name" value="alpha/beta knot"/>
    <property type="match status" value="1"/>
</dbReference>
<dbReference type="EMBL" id="MBTA01000027">
    <property type="protein sequence ID" value="RKD13775.1"/>
    <property type="molecule type" value="Genomic_DNA"/>
</dbReference>
<dbReference type="AlphaFoldDB" id="A0A419S3A8"/>
<evidence type="ECO:0000256" key="1">
    <source>
        <dbReference type="ARBA" id="ARBA00022603"/>
    </source>
</evidence>
<feature type="binding site" evidence="5">
    <location>
        <position position="73"/>
    </location>
    <ligand>
        <name>S-adenosyl-L-methionine</name>
        <dbReference type="ChEBI" id="CHEBI:59789"/>
    </ligand>
</feature>
<gene>
    <name evidence="5" type="primary">rlmH</name>
    <name evidence="6" type="ORF">BCY91_09440</name>
</gene>
<name>A0A419S3A8_9SPHI</name>
<evidence type="ECO:0000256" key="5">
    <source>
        <dbReference type="HAMAP-Rule" id="MF_00658"/>
    </source>
</evidence>
<comment type="subunit">
    <text evidence="5">Homodimer.</text>
</comment>
<dbReference type="OrthoDB" id="9806643at2"/>
<dbReference type="RefSeq" id="WP_120182686.1">
    <property type="nucleotide sequence ID" value="NZ_MBTA01000027.1"/>
</dbReference>
<organism evidence="6 7">
    <name type="scientific">Pelobium manganitolerans</name>
    <dbReference type="NCBI Taxonomy" id="1842495"/>
    <lineage>
        <taxon>Bacteria</taxon>
        <taxon>Pseudomonadati</taxon>
        <taxon>Bacteroidota</taxon>
        <taxon>Sphingobacteriia</taxon>
        <taxon>Sphingobacteriales</taxon>
        <taxon>Sphingobacteriaceae</taxon>
        <taxon>Pelobium</taxon>
    </lineage>
</organism>
<comment type="similarity">
    <text evidence="4 5">Belongs to the RNA methyltransferase RlmH family.</text>
</comment>
<keyword evidence="2 5" id="KW-0808">Transferase</keyword>
<dbReference type="CDD" id="cd18081">
    <property type="entry name" value="RlmH-like"/>
    <property type="match status" value="1"/>
</dbReference>
<comment type="caution">
    <text evidence="6">The sequence shown here is derived from an EMBL/GenBank/DDBJ whole genome shotgun (WGS) entry which is preliminary data.</text>
</comment>
<keyword evidence="7" id="KW-1185">Reference proteome</keyword>
<dbReference type="NCBIfam" id="NF000990">
    <property type="entry name" value="PRK00103.2-4"/>
    <property type="match status" value="1"/>
</dbReference>
<keyword evidence="5" id="KW-0963">Cytoplasm</keyword>
<dbReference type="PIRSF" id="PIRSF004505">
    <property type="entry name" value="MT_bac"/>
    <property type="match status" value="1"/>
</dbReference>
<dbReference type="HAMAP" id="MF_00658">
    <property type="entry name" value="23SrRNA_methyltr_H"/>
    <property type="match status" value="1"/>
</dbReference>
<reference evidence="6 7" key="1">
    <citation type="submission" date="2016-07" db="EMBL/GenBank/DDBJ databases">
        <title>Genome of Pelobium manganitolerans.</title>
        <authorList>
            <person name="Wu S."/>
            <person name="Wang G."/>
        </authorList>
    </citation>
    <scope>NUCLEOTIDE SEQUENCE [LARGE SCALE GENOMIC DNA]</scope>
    <source>
        <strain evidence="6 7">YS-25</strain>
    </source>
</reference>
<comment type="subcellular location">
    <subcellularLocation>
        <location evidence="5">Cytoplasm</location>
    </subcellularLocation>
</comment>
<evidence type="ECO:0000256" key="4">
    <source>
        <dbReference type="ARBA" id="ARBA00038303"/>
    </source>
</evidence>
<dbReference type="Proteomes" id="UP000283433">
    <property type="component" value="Unassembled WGS sequence"/>
</dbReference>
<dbReference type="InterPro" id="IPR003742">
    <property type="entry name" value="RlmH-like"/>
</dbReference>
<evidence type="ECO:0000313" key="7">
    <source>
        <dbReference type="Proteomes" id="UP000283433"/>
    </source>
</evidence>
<evidence type="ECO:0000256" key="3">
    <source>
        <dbReference type="ARBA" id="ARBA00022691"/>
    </source>
</evidence>
<comment type="catalytic activity">
    <reaction evidence="5">
        <text>pseudouridine(1915) in 23S rRNA + S-adenosyl-L-methionine = N(3)-methylpseudouridine(1915) in 23S rRNA + S-adenosyl-L-homocysteine + H(+)</text>
        <dbReference type="Rhea" id="RHEA:42752"/>
        <dbReference type="Rhea" id="RHEA-COMP:10221"/>
        <dbReference type="Rhea" id="RHEA-COMP:10222"/>
        <dbReference type="ChEBI" id="CHEBI:15378"/>
        <dbReference type="ChEBI" id="CHEBI:57856"/>
        <dbReference type="ChEBI" id="CHEBI:59789"/>
        <dbReference type="ChEBI" id="CHEBI:65314"/>
        <dbReference type="ChEBI" id="CHEBI:74486"/>
        <dbReference type="EC" id="2.1.1.177"/>
    </reaction>
</comment>